<evidence type="ECO:0000256" key="1">
    <source>
        <dbReference type="SAM" id="Phobius"/>
    </source>
</evidence>
<dbReference type="AlphaFoldDB" id="A0A8J2PWL1"/>
<name>A0A8J2PWL1_9HEXA</name>
<comment type="caution">
    <text evidence="2">The sequence shown here is derived from an EMBL/GenBank/DDBJ whole genome shotgun (WGS) entry which is preliminary data.</text>
</comment>
<keyword evidence="1" id="KW-0472">Membrane</keyword>
<proteinExistence type="predicted"/>
<reference evidence="2" key="1">
    <citation type="submission" date="2021-06" db="EMBL/GenBank/DDBJ databases">
        <authorList>
            <person name="Hodson N. C."/>
            <person name="Mongue J. A."/>
            <person name="Jaron S. K."/>
        </authorList>
    </citation>
    <scope>NUCLEOTIDE SEQUENCE</scope>
</reference>
<protein>
    <submittedName>
        <fullName evidence="2">Uncharacterized protein</fullName>
    </submittedName>
</protein>
<keyword evidence="1" id="KW-1133">Transmembrane helix</keyword>
<accession>A0A8J2PWL1</accession>
<evidence type="ECO:0000313" key="3">
    <source>
        <dbReference type="Proteomes" id="UP000708208"/>
    </source>
</evidence>
<gene>
    <name evidence="2" type="ORF">AFUS01_LOCUS40862</name>
</gene>
<keyword evidence="1" id="KW-0812">Transmembrane</keyword>
<dbReference type="EMBL" id="CAJVCH010558950">
    <property type="protein sequence ID" value="CAG7831102.1"/>
    <property type="molecule type" value="Genomic_DNA"/>
</dbReference>
<feature type="transmembrane region" description="Helical" evidence="1">
    <location>
        <begin position="67"/>
        <end position="86"/>
    </location>
</feature>
<evidence type="ECO:0000313" key="2">
    <source>
        <dbReference type="EMBL" id="CAG7831102.1"/>
    </source>
</evidence>
<sequence>PTVFKSCVDRRQHNAVTDFSSFNQTSSVRQAVDIKITAVVCVTMEERLIICCGASGWTKVIGWLEMIGHLLMIIVLSVTLAYVPTITKDDWNKIFDQTLTDEEINAIKLVLTVFFAVSLVVLLIGMVMTYILLRGAYLRNTTHLRAWIIYAVICFFIAVFSALASALAIGSRPGFQVPLPILHLIIRGFFIWVVSTHVKEIEAESKHICTCLLQVDHDIMSSNTFNDTVLINYFFIDM</sequence>
<dbReference type="Proteomes" id="UP000708208">
    <property type="component" value="Unassembled WGS sequence"/>
</dbReference>
<feature type="transmembrane region" description="Helical" evidence="1">
    <location>
        <begin position="144"/>
        <end position="169"/>
    </location>
</feature>
<feature type="transmembrane region" description="Helical" evidence="1">
    <location>
        <begin position="106"/>
        <end position="132"/>
    </location>
</feature>
<feature type="non-terminal residue" evidence="2">
    <location>
        <position position="1"/>
    </location>
</feature>
<organism evidence="2 3">
    <name type="scientific">Allacma fusca</name>
    <dbReference type="NCBI Taxonomy" id="39272"/>
    <lineage>
        <taxon>Eukaryota</taxon>
        <taxon>Metazoa</taxon>
        <taxon>Ecdysozoa</taxon>
        <taxon>Arthropoda</taxon>
        <taxon>Hexapoda</taxon>
        <taxon>Collembola</taxon>
        <taxon>Symphypleona</taxon>
        <taxon>Sminthuridae</taxon>
        <taxon>Allacma</taxon>
    </lineage>
</organism>
<keyword evidence="3" id="KW-1185">Reference proteome</keyword>